<dbReference type="AlphaFoldDB" id="A0A540WCU0"/>
<sequence>MTCADCRAAMSAHLDGELAAGHDAGPAYSAHLARCVDCADWLAGARRLRELVSAATGPSPQQTQRLVAAVLEAASRQARVGNDGRSVGHEGS</sequence>
<accession>A0A540WCU0</accession>
<dbReference type="OrthoDB" id="5197868at2"/>
<protein>
    <submittedName>
        <fullName evidence="1">Zf-HC2 domain-containing protein</fullName>
    </submittedName>
</protein>
<organism evidence="1 2">
    <name type="scientific">Kitasatospora acidiphila</name>
    <dbReference type="NCBI Taxonomy" id="2567942"/>
    <lineage>
        <taxon>Bacteria</taxon>
        <taxon>Bacillati</taxon>
        <taxon>Actinomycetota</taxon>
        <taxon>Actinomycetes</taxon>
        <taxon>Kitasatosporales</taxon>
        <taxon>Streptomycetaceae</taxon>
        <taxon>Kitasatospora</taxon>
    </lineage>
</organism>
<proteinExistence type="predicted"/>
<reference evidence="1 2" key="1">
    <citation type="submission" date="2019-06" db="EMBL/GenBank/DDBJ databases">
        <title>Description of Kitasatospora acidophila sp. nov. isolated from pine grove soil, and reclassification of Streptomyces novaecaesareae to Kitasatospora novaeceasareae comb. nov.</title>
        <authorList>
            <person name="Kim M.J."/>
        </authorList>
    </citation>
    <scope>NUCLEOTIDE SEQUENCE [LARGE SCALE GENOMIC DNA]</scope>
    <source>
        <strain evidence="1 2">MMS16-CNU292</strain>
    </source>
</reference>
<keyword evidence="2" id="KW-1185">Reference proteome</keyword>
<dbReference type="RefSeq" id="WP_141637240.1">
    <property type="nucleotide sequence ID" value="NZ_VIGB01000003.1"/>
</dbReference>
<evidence type="ECO:0000313" key="2">
    <source>
        <dbReference type="Proteomes" id="UP000319103"/>
    </source>
</evidence>
<evidence type="ECO:0000313" key="1">
    <source>
        <dbReference type="EMBL" id="TQF06833.1"/>
    </source>
</evidence>
<name>A0A540WCU0_9ACTN</name>
<dbReference type="EMBL" id="VIGB01000003">
    <property type="protein sequence ID" value="TQF06833.1"/>
    <property type="molecule type" value="Genomic_DNA"/>
</dbReference>
<gene>
    <name evidence="1" type="ORF">E6W39_37420</name>
</gene>
<comment type="caution">
    <text evidence="1">The sequence shown here is derived from an EMBL/GenBank/DDBJ whole genome shotgun (WGS) entry which is preliminary data.</text>
</comment>
<dbReference type="Proteomes" id="UP000319103">
    <property type="component" value="Unassembled WGS sequence"/>
</dbReference>